<feature type="transmembrane region" description="Helical" evidence="9">
    <location>
        <begin position="113"/>
        <end position="136"/>
    </location>
</feature>
<evidence type="ECO:0000256" key="1">
    <source>
        <dbReference type="ARBA" id="ARBA00004429"/>
    </source>
</evidence>
<dbReference type="EMBL" id="JACHEU010000008">
    <property type="protein sequence ID" value="MBB6014669.1"/>
    <property type="molecule type" value="Genomic_DNA"/>
</dbReference>
<keyword evidence="11" id="KW-1185">Reference proteome</keyword>
<feature type="transmembrane region" description="Helical" evidence="9">
    <location>
        <begin position="9"/>
        <end position="26"/>
    </location>
</feature>
<accession>A0A7W9S7C9</accession>
<keyword evidence="2" id="KW-0813">Transport</keyword>
<evidence type="ECO:0000256" key="9">
    <source>
        <dbReference type="SAM" id="Phobius"/>
    </source>
</evidence>
<dbReference type="Pfam" id="PF04143">
    <property type="entry name" value="Sulf_transp"/>
    <property type="match status" value="1"/>
</dbReference>
<proteinExistence type="inferred from homology"/>
<dbReference type="PANTHER" id="PTHR30574:SF1">
    <property type="entry name" value="SULPHUR TRANSPORT DOMAIN-CONTAINING PROTEIN"/>
    <property type="match status" value="1"/>
</dbReference>
<comment type="caution">
    <text evidence="10">The sequence shown here is derived from an EMBL/GenBank/DDBJ whole genome shotgun (WGS) entry which is preliminary data.</text>
</comment>
<feature type="transmembrane region" description="Helical" evidence="9">
    <location>
        <begin position="364"/>
        <end position="383"/>
    </location>
</feature>
<evidence type="ECO:0000256" key="6">
    <source>
        <dbReference type="ARBA" id="ARBA00022989"/>
    </source>
</evidence>
<sequence length="396" mass="40855">MKSGATRTLAPVVLLSGIAVLAWFLHGQPGGRDLSFSLLAGAAFGIVLQRGRFCFLCNFRDFVEKRDPRGLLAIVVALAAGVAFYHAVMMAWVPVPQPGRLPPNAHIGPVGPVLAFAALAFGIGMAISGSCLSAHLYRLGEGSPSSPFALIGAGIGFFIGFLTWNPLFTLAIYASPAIWLPHRLGYTGTLLVSLALIAVIGLLLLRFSGNPEPAAPSRYDLRGTAGKLFVDRWPPVTTGLLVAIISAIAYLRVAPLGVTAELGSIVRTAGSASGLLPDTLHGLDLLRGCATVVKQTLLSANGVFVLGIVIASFAAALAGGQFQPRRPTSRDVGKGLAGGILMGWGAMTGLGCTVGVLLSGIHAGAVSGWVFLIFCALGAWIGMTVSRRLGNAAPAA</sequence>
<dbReference type="RefSeq" id="WP_183833023.1">
    <property type="nucleotide sequence ID" value="NZ_JACHEU010000008.1"/>
</dbReference>
<gene>
    <name evidence="10" type="ORF">HNR59_004065</name>
</gene>
<evidence type="ECO:0000313" key="10">
    <source>
        <dbReference type="EMBL" id="MBB6014669.1"/>
    </source>
</evidence>
<feature type="transmembrane region" description="Helical" evidence="9">
    <location>
        <begin position="38"/>
        <end position="59"/>
    </location>
</feature>
<feature type="transmembrane region" description="Helical" evidence="9">
    <location>
        <begin position="303"/>
        <end position="323"/>
    </location>
</feature>
<feature type="transmembrane region" description="Helical" evidence="9">
    <location>
        <begin position="228"/>
        <end position="251"/>
    </location>
</feature>
<protein>
    <recommendedName>
        <fullName evidence="12">Sulphur transport domain-containing protein</fullName>
    </recommendedName>
</protein>
<dbReference type="InterPro" id="IPR007272">
    <property type="entry name" value="Sulf_transp_TsuA/YedE"/>
</dbReference>
<evidence type="ECO:0000256" key="8">
    <source>
        <dbReference type="ARBA" id="ARBA00035655"/>
    </source>
</evidence>
<name>A0A7W9S7C9_9HYPH</name>
<organism evidence="10 11">
    <name type="scientific">Aquamicrobium lusatiense</name>
    <dbReference type="NCBI Taxonomy" id="89772"/>
    <lineage>
        <taxon>Bacteria</taxon>
        <taxon>Pseudomonadati</taxon>
        <taxon>Pseudomonadota</taxon>
        <taxon>Alphaproteobacteria</taxon>
        <taxon>Hyphomicrobiales</taxon>
        <taxon>Phyllobacteriaceae</taxon>
        <taxon>Aquamicrobium</taxon>
    </lineage>
</organism>
<keyword evidence="5 9" id="KW-0812">Transmembrane</keyword>
<evidence type="ECO:0000256" key="5">
    <source>
        <dbReference type="ARBA" id="ARBA00022692"/>
    </source>
</evidence>
<reference evidence="10 11" key="1">
    <citation type="submission" date="2020-08" db="EMBL/GenBank/DDBJ databases">
        <title>Genomic Encyclopedia of Type Strains, Phase IV (KMG-IV): sequencing the most valuable type-strain genomes for metagenomic binning, comparative biology and taxonomic classification.</title>
        <authorList>
            <person name="Goeker M."/>
        </authorList>
    </citation>
    <scope>NUCLEOTIDE SEQUENCE [LARGE SCALE GENOMIC DNA]</scope>
    <source>
        <strain evidence="10 11">DSM 11099</strain>
    </source>
</reference>
<feature type="transmembrane region" description="Helical" evidence="9">
    <location>
        <begin position="71"/>
        <end position="93"/>
    </location>
</feature>
<evidence type="ECO:0000256" key="2">
    <source>
        <dbReference type="ARBA" id="ARBA00022448"/>
    </source>
</evidence>
<keyword evidence="4" id="KW-0997">Cell inner membrane</keyword>
<dbReference type="PANTHER" id="PTHR30574">
    <property type="entry name" value="INNER MEMBRANE PROTEIN YEDE"/>
    <property type="match status" value="1"/>
</dbReference>
<evidence type="ECO:0008006" key="12">
    <source>
        <dbReference type="Google" id="ProtNLM"/>
    </source>
</evidence>
<feature type="transmembrane region" description="Helical" evidence="9">
    <location>
        <begin position="186"/>
        <end position="207"/>
    </location>
</feature>
<feature type="transmembrane region" description="Helical" evidence="9">
    <location>
        <begin position="335"/>
        <end position="358"/>
    </location>
</feature>
<dbReference type="GO" id="GO:0005886">
    <property type="term" value="C:plasma membrane"/>
    <property type="evidence" value="ECO:0007669"/>
    <property type="project" value="UniProtKB-SubCell"/>
</dbReference>
<dbReference type="Proteomes" id="UP000533306">
    <property type="component" value="Unassembled WGS sequence"/>
</dbReference>
<feature type="transmembrane region" description="Helical" evidence="9">
    <location>
        <begin position="148"/>
        <end position="174"/>
    </location>
</feature>
<keyword evidence="6 9" id="KW-1133">Transmembrane helix</keyword>
<evidence type="ECO:0000256" key="3">
    <source>
        <dbReference type="ARBA" id="ARBA00022475"/>
    </source>
</evidence>
<evidence type="ECO:0000256" key="4">
    <source>
        <dbReference type="ARBA" id="ARBA00022519"/>
    </source>
</evidence>
<comment type="subcellular location">
    <subcellularLocation>
        <location evidence="1">Cell inner membrane</location>
        <topology evidence="1">Multi-pass membrane protein</topology>
    </subcellularLocation>
</comment>
<comment type="similarity">
    <text evidence="8">Belongs to the TsuA/YedE (TC 9.B.102) family.</text>
</comment>
<evidence type="ECO:0000256" key="7">
    <source>
        <dbReference type="ARBA" id="ARBA00023136"/>
    </source>
</evidence>
<keyword evidence="3" id="KW-1003">Cell membrane</keyword>
<dbReference type="AlphaFoldDB" id="A0A7W9S7C9"/>
<evidence type="ECO:0000313" key="11">
    <source>
        <dbReference type="Proteomes" id="UP000533306"/>
    </source>
</evidence>
<keyword evidence="7 9" id="KW-0472">Membrane</keyword>